<dbReference type="EMBL" id="CAJJDN010000234">
    <property type="protein sequence ID" value="CAD8129616.1"/>
    <property type="molecule type" value="Genomic_DNA"/>
</dbReference>
<dbReference type="AlphaFoldDB" id="A0A8S1RN42"/>
<sequence>MKSENIQKNLDKTNQIEVNWSDPLVIFTTRSEIFTNIDYRDWFASEEKNKFQEIQLLKFDEEQTKEYLLKFKMCSIKILIFEIYEQQIEIKRGSLDFSMFELCWQKILDQLVKFNDSKQKSDALLNQKQIESILGF</sequence>
<proteinExistence type="predicted"/>
<accession>A0A8S1RN42</accession>
<gene>
    <name evidence="1" type="ORF">PSON_ATCC_30995.1.T2340007</name>
</gene>
<evidence type="ECO:0000313" key="1">
    <source>
        <dbReference type="EMBL" id="CAD8129616.1"/>
    </source>
</evidence>
<name>A0A8S1RN42_9CILI</name>
<dbReference type="Proteomes" id="UP000692954">
    <property type="component" value="Unassembled WGS sequence"/>
</dbReference>
<protein>
    <submittedName>
        <fullName evidence="1">Uncharacterized protein</fullName>
    </submittedName>
</protein>
<dbReference type="OrthoDB" id="311665at2759"/>
<evidence type="ECO:0000313" key="2">
    <source>
        <dbReference type="Proteomes" id="UP000692954"/>
    </source>
</evidence>
<organism evidence="1 2">
    <name type="scientific">Paramecium sonneborni</name>
    <dbReference type="NCBI Taxonomy" id="65129"/>
    <lineage>
        <taxon>Eukaryota</taxon>
        <taxon>Sar</taxon>
        <taxon>Alveolata</taxon>
        <taxon>Ciliophora</taxon>
        <taxon>Intramacronucleata</taxon>
        <taxon>Oligohymenophorea</taxon>
        <taxon>Peniculida</taxon>
        <taxon>Parameciidae</taxon>
        <taxon>Paramecium</taxon>
    </lineage>
</organism>
<comment type="caution">
    <text evidence="1">The sequence shown here is derived from an EMBL/GenBank/DDBJ whole genome shotgun (WGS) entry which is preliminary data.</text>
</comment>
<reference evidence="1" key="1">
    <citation type="submission" date="2021-01" db="EMBL/GenBank/DDBJ databases">
        <authorList>
            <consortium name="Genoscope - CEA"/>
            <person name="William W."/>
        </authorList>
    </citation>
    <scope>NUCLEOTIDE SEQUENCE</scope>
</reference>
<keyword evidence="2" id="KW-1185">Reference proteome</keyword>